<dbReference type="OrthoDB" id="6064711at2"/>
<gene>
    <name evidence="1" type="ORF">PHY01_43410</name>
</gene>
<dbReference type="Gene3D" id="3.40.50.150">
    <property type="entry name" value="Vaccinia Virus protein VP39"/>
    <property type="match status" value="1"/>
</dbReference>
<evidence type="ECO:0000313" key="2">
    <source>
        <dbReference type="Proteomes" id="UP000320338"/>
    </source>
</evidence>
<dbReference type="EMBL" id="BJNG01000039">
    <property type="protein sequence ID" value="GEC22058.1"/>
    <property type="molecule type" value="Genomic_DNA"/>
</dbReference>
<sequence length="199" mass="21490">MADGDTAAAAYTKRLKTRSGAGWKRALDVQAPYRWNLNRLLGGRPTLDVGCGIGRNLVNLPVGSVGVDHNPTSVQVCRDAGLTAFTVEEFLARKDRERYSGMLAAHLLEHLPVGAGAEVLRGYLPFLEPGAVVVLICPQERGFASDPTHTVFMDQSALAGIVDELGLVPQRQYSFPLPRLTGRVFTYNEFVTVAVVPAA</sequence>
<proteinExistence type="predicted"/>
<dbReference type="InterPro" id="IPR029063">
    <property type="entry name" value="SAM-dependent_MTases_sf"/>
</dbReference>
<comment type="caution">
    <text evidence="1">The sequence shown here is derived from an EMBL/GenBank/DDBJ whole genome shotgun (WGS) entry which is preliminary data.</text>
</comment>
<evidence type="ECO:0000313" key="1">
    <source>
        <dbReference type="EMBL" id="GEC22058.1"/>
    </source>
</evidence>
<organism evidence="1 2">
    <name type="scientific">Pseudonocardia hydrocarbonoxydans</name>
    <dbReference type="NCBI Taxonomy" id="76726"/>
    <lineage>
        <taxon>Bacteria</taxon>
        <taxon>Bacillati</taxon>
        <taxon>Actinomycetota</taxon>
        <taxon>Actinomycetes</taxon>
        <taxon>Pseudonocardiales</taxon>
        <taxon>Pseudonocardiaceae</taxon>
        <taxon>Pseudonocardia</taxon>
    </lineage>
</organism>
<dbReference type="RefSeq" id="WP_141281198.1">
    <property type="nucleotide sequence ID" value="NZ_BAAARZ010000013.1"/>
</dbReference>
<evidence type="ECO:0008006" key="3">
    <source>
        <dbReference type="Google" id="ProtNLM"/>
    </source>
</evidence>
<dbReference type="SUPFAM" id="SSF53335">
    <property type="entry name" value="S-adenosyl-L-methionine-dependent methyltransferases"/>
    <property type="match status" value="1"/>
</dbReference>
<keyword evidence="2" id="KW-1185">Reference proteome</keyword>
<reference evidence="1 2" key="1">
    <citation type="submission" date="2019-06" db="EMBL/GenBank/DDBJ databases">
        <title>Whole genome shotgun sequence of Pseudonocardia hydrocarbonoxydans NBRC 14498.</title>
        <authorList>
            <person name="Hosoyama A."/>
            <person name="Uohara A."/>
            <person name="Ohji S."/>
            <person name="Ichikawa N."/>
        </authorList>
    </citation>
    <scope>NUCLEOTIDE SEQUENCE [LARGE SCALE GENOMIC DNA]</scope>
    <source>
        <strain evidence="1 2">NBRC 14498</strain>
    </source>
</reference>
<dbReference type="Proteomes" id="UP000320338">
    <property type="component" value="Unassembled WGS sequence"/>
</dbReference>
<accession>A0A4Y3WU56</accession>
<name>A0A4Y3WU56_9PSEU</name>
<protein>
    <recommendedName>
        <fullName evidence="3">Methyltransferase type 11 domain-containing protein</fullName>
    </recommendedName>
</protein>
<dbReference type="AlphaFoldDB" id="A0A4Y3WU56"/>